<dbReference type="PANTHER" id="PTHR33964:SF1">
    <property type="entry name" value="RE45066P"/>
    <property type="match status" value="1"/>
</dbReference>
<dbReference type="InParanoid" id="A0A7M7JNR5"/>
<dbReference type="KEGG" id="vde:111247002"/>
<proteinExistence type="predicted"/>
<keyword evidence="1" id="KW-0732">Signal</keyword>
<dbReference type="PANTHER" id="PTHR33964">
    <property type="entry name" value="RE45066P-RELATED"/>
    <property type="match status" value="1"/>
</dbReference>
<organism evidence="2 3">
    <name type="scientific">Varroa destructor</name>
    <name type="common">Honeybee mite</name>
    <dbReference type="NCBI Taxonomy" id="109461"/>
    <lineage>
        <taxon>Eukaryota</taxon>
        <taxon>Metazoa</taxon>
        <taxon>Ecdysozoa</taxon>
        <taxon>Arthropoda</taxon>
        <taxon>Chelicerata</taxon>
        <taxon>Arachnida</taxon>
        <taxon>Acari</taxon>
        <taxon>Parasitiformes</taxon>
        <taxon>Mesostigmata</taxon>
        <taxon>Gamasina</taxon>
        <taxon>Dermanyssoidea</taxon>
        <taxon>Varroidae</taxon>
        <taxon>Varroa</taxon>
    </lineage>
</organism>
<sequence length="226" mass="24992">MNIYLGIAFVALLGSLPKDVLGNGCHLRELDFCAAAAAGINKVPVTDEEIDRCCSMTKEVKHCVFSFFDRCATPLQREIINFITEGPIKTAERFCVKGDELRNQYLQQAGCLAKAQPNAKVCFEDVRAGLERLEVAKFDDRIPMACCIYRRYKRCVIGVIEKQCGKEIIEFGELVAKMIIGNTVNVVCQSYDSNPVCNAILPLPGTKATGHSKSILSKLLSVYTLM</sequence>
<dbReference type="AlphaFoldDB" id="A0A7M7JNR5"/>
<evidence type="ECO:0000313" key="2">
    <source>
        <dbReference type="EnsemblMetazoa" id="XP_022653247"/>
    </source>
</evidence>
<dbReference type="OMA" id="PEIACRD"/>
<feature type="signal peptide" evidence="1">
    <location>
        <begin position="1"/>
        <end position="22"/>
    </location>
</feature>
<dbReference type="RefSeq" id="XP_022653247.1">
    <property type="nucleotide sequence ID" value="XM_022797512.1"/>
</dbReference>
<protein>
    <submittedName>
        <fullName evidence="2">Uncharacterized protein</fullName>
    </submittedName>
</protein>
<keyword evidence="3" id="KW-1185">Reference proteome</keyword>
<accession>A0A7M7JNR5</accession>
<evidence type="ECO:0000256" key="1">
    <source>
        <dbReference type="SAM" id="SignalP"/>
    </source>
</evidence>
<dbReference type="Proteomes" id="UP000594260">
    <property type="component" value="Unplaced"/>
</dbReference>
<name>A0A7M7JNR5_VARDE</name>
<feature type="chain" id="PRO_5029663307" evidence="1">
    <location>
        <begin position="23"/>
        <end position="226"/>
    </location>
</feature>
<reference evidence="2" key="1">
    <citation type="submission" date="2021-01" db="UniProtKB">
        <authorList>
            <consortium name="EnsemblMetazoa"/>
        </authorList>
    </citation>
    <scope>IDENTIFICATION</scope>
</reference>
<dbReference type="EnsemblMetazoa" id="XM_022797512">
    <property type="protein sequence ID" value="XP_022653247"/>
    <property type="gene ID" value="LOC111247002"/>
</dbReference>
<dbReference type="OrthoDB" id="10051804at2759"/>
<dbReference type="GeneID" id="111247002"/>
<evidence type="ECO:0000313" key="3">
    <source>
        <dbReference type="Proteomes" id="UP000594260"/>
    </source>
</evidence>